<dbReference type="GO" id="GO:0005739">
    <property type="term" value="C:mitochondrion"/>
    <property type="evidence" value="ECO:0007669"/>
    <property type="project" value="TreeGrafter"/>
</dbReference>
<protein>
    <submittedName>
        <fullName evidence="4">Uncharacterized protein</fullName>
    </submittedName>
</protein>
<dbReference type="Pfam" id="PF01370">
    <property type="entry name" value="Epimerase"/>
    <property type="match status" value="1"/>
</dbReference>
<evidence type="ECO:0000259" key="1">
    <source>
        <dbReference type="Pfam" id="PF01370"/>
    </source>
</evidence>
<dbReference type="EMBL" id="CALNXJ010000001">
    <property type="protein sequence ID" value="CAH3032158.1"/>
    <property type="molecule type" value="Genomic_DNA"/>
</dbReference>
<accession>A0AAU9VPG9</accession>
<feature type="domain" description="NAD-dependent epimerase/dehydratase" evidence="1">
    <location>
        <begin position="14"/>
        <end position="239"/>
    </location>
</feature>
<dbReference type="Pfam" id="PF14687">
    <property type="entry name" value="DUF4460"/>
    <property type="match status" value="1"/>
</dbReference>
<dbReference type="PANTHER" id="PTHR31596:SF1">
    <property type="entry name" value="T-CELL ACTIVATION INHIBITOR, MITOCHONDRIAL"/>
    <property type="match status" value="1"/>
</dbReference>
<gene>
    <name evidence="4" type="ORF">PMEA_00001011</name>
</gene>
<evidence type="ECO:0000313" key="4">
    <source>
        <dbReference type="EMBL" id="CAH3032158.1"/>
    </source>
</evidence>
<proteinExistence type="predicted"/>
<dbReference type="InterPro" id="IPR028031">
    <property type="entry name" value="DUF4460"/>
</dbReference>
<dbReference type="Gene3D" id="3.40.50.720">
    <property type="entry name" value="NAD(P)-binding Rossmann-like Domain"/>
    <property type="match status" value="1"/>
</dbReference>
<name>A0AAU9VPG9_9CNID</name>
<dbReference type="CDD" id="cd08946">
    <property type="entry name" value="SDR_e"/>
    <property type="match status" value="1"/>
</dbReference>
<dbReference type="SUPFAM" id="SSF51735">
    <property type="entry name" value="NAD(P)-binding Rossmann-fold domains"/>
    <property type="match status" value="1"/>
</dbReference>
<keyword evidence="5" id="KW-1185">Reference proteome</keyword>
<feature type="domain" description="DUF4460" evidence="2">
    <location>
        <begin position="383"/>
        <end position="455"/>
    </location>
</feature>
<dbReference type="Proteomes" id="UP001159428">
    <property type="component" value="Unassembled WGS sequence"/>
</dbReference>
<comment type="caution">
    <text evidence="4">The sequence shown here is derived from an EMBL/GenBank/DDBJ whole genome shotgun (WGS) entry which is preliminary data.</text>
</comment>
<evidence type="ECO:0000259" key="3">
    <source>
        <dbReference type="Pfam" id="PF14688"/>
    </source>
</evidence>
<sequence>METNGCCKLRKRRVLVTGGAGYLGSTMVPMLLQRGHHVVVFDKFMWGAFPLLPHAANPHLEIVRGDILDRNLLTKHMEDCDVIIHLAAIVGYPACEKFHDEAIQVKGTRNIVENLGDDQHLIYASTGSCYGAVQNGVCDEETLISPLTLYGRTKAEGEKLVLDAGGVALRLATVFGVSPRLRLDLLVNDLTDKALRLRHFDLYQGGFRRTFLHVKDAARAFVFAVENYKKMAGQAFNVGDENMNLSKSDVACIIQECVPGCLITQSNNGEDKDKRDYEVSYKKVRSLGYHATISVEEGVKELMKFLPCLSEDEIEKARNIYETAKQVTFPIVFLVLKYLVCKYYPSQDMFGLHGCILTELLKVKYDKVASQNKIQHGEIFFYNSINEDSLKRLNSYLEDLQKKNPVNPTHLMFYLKNDTATPPLEEGLDLFKTVRVSLFSRDVQFTISHILKTCGMLEDLVTLHQNSEKPKVSVALPYDAPHHWLNVYKQFSDRQSPLDLAQLQRNSRLSLRDFLDKNIQDARGKQESSKSVIEESKLLSDKICKELMLNKLESISGWSHASYHGSLKNFWNLCLSKKSELQNLKGHTIIFTDWTGVDPLGRVMLNTQDVPEFWLSNLTSLEDYDVLVDQVPMWERKLSSLLGDMNIKYNEDSPSVSVVEYLNYLYRVVSLLKKGLLGADASTTIQPGEFKVCTARILSPSDALSLSLSGEFQIPTSIPTELIVDFLGKHKQKAMDLHEENKKNILTEEQAVQSCKEKFQFSSLSKDSSVSPMQMSDCCERLLEEDYPDLKNTTLIVSKYYHVNEDGQISIPWNWK</sequence>
<dbReference type="InterPro" id="IPR036291">
    <property type="entry name" value="NAD(P)-bd_dom_sf"/>
</dbReference>
<feature type="domain" description="DUF4461" evidence="3">
    <location>
        <begin position="510"/>
        <end position="816"/>
    </location>
</feature>
<dbReference type="InterPro" id="IPR001509">
    <property type="entry name" value="Epimerase_deHydtase"/>
</dbReference>
<reference evidence="4 5" key="1">
    <citation type="submission" date="2022-05" db="EMBL/GenBank/DDBJ databases">
        <authorList>
            <consortium name="Genoscope - CEA"/>
            <person name="William W."/>
        </authorList>
    </citation>
    <scope>NUCLEOTIDE SEQUENCE [LARGE SCALE GENOMIC DNA]</scope>
</reference>
<organism evidence="4 5">
    <name type="scientific">Pocillopora meandrina</name>
    <dbReference type="NCBI Taxonomy" id="46732"/>
    <lineage>
        <taxon>Eukaryota</taxon>
        <taxon>Metazoa</taxon>
        <taxon>Cnidaria</taxon>
        <taxon>Anthozoa</taxon>
        <taxon>Hexacorallia</taxon>
        <taxon>Scleractinia</taxon>
        <taxon>Astrocoeniina</taxon>
        <taxon>Pocilloporidae</taxon>
        <taxon>Pocillopora</taxon>
    </lineage>
</organism>
<dbReference type="AlphaFoldDB" id="A0AAU9VPG9"/>
<dbReference type="InterPro" id="IPR027986">
    <property type="entry name" value="TCAIM"/>
</dbReference>
<dbReference type="InterPro" id="IPR027989">
    <property type="entry name" value="DUF4461"/>
</dbReference>
<dbReference type="Pfam" id="PF14688">
    <property type="entry name" value="DUF4461"/>
    <property type="match status" value="1"/>
</dbReference>
<dbReference type="PANTHER" id="PTHR31596">
    <property type="entry name" value="T-CELL ACTIVATION INHIBITOR, MITOCHONDRIAL"/>
    <property type="match status" value="1"/>
</dbReference>
<evidence type="ECO:0000313" key="5">
    <source>
        <dbReference type="Proteomes" id="UP001159428"/>
    </source>
</evidence>
<evidence type="ECO:0000259" key="2">
    <source>
        <dbReference type="Pfam" id="PF14687"/>
    </source>
</evidence>